<gene>
    <name evidence="2" type="ORF">DFH94DRAFT_842040</name>
</gene>
<dbReference type="EMBL" id="WHVB01000002">
    <property type="protein sequence ID" value="KAF8485999.1"/>
    <property type="molecule type" value="Genomic_DNA"/>
</dbReference>
<evidence type="ECO:0000313" key="3">
    <source>
        <dbReference type="Proteomes" id="UP000759537"/>
    </source>
</evidence>
<dbReference type="Proteomes" id="UP000759537">
    <property type="component" value="Unassembled WGS sequence"/>
</dbReference>
<evidence type="ECO:0000259" key="1">
    <source>
        <dbReference type="Pfam" id="PF17109"/>
    </source>
</evidence>
<sequence>MAAVGLAVGRLALLPGPSYYPMSQASPPVTSRSNYRAIFDGALEAYKKKTGNDLVSNPLFHSIETCNSPDAVLAILQAQILEPGQSQNSRNKLTTWLDPTVNVLNTFSATIGGFVGLAYPPVGVIFTGIGVLLSAAQGVSAGRGALIDLFERIENIFRRLETYVEVPPTPGLTDAIVKVMVEVLRILAIATKEIKQNRAKIFLKKLVGRTDIEDALQRLETVTVEEARMAGAEALKAIHGVGNQVGDKVDGVQDTLKVVEDKMKGVEGMLQGVGDILQGVDDKVKEIGNKVITGVEKTGRHIANDSDKTADGIDDKISTVDDTVLDSTWQDFVTKVMDGAQVTPNQLSIPS</sequence>
<feature type="domain" description="Fungal STAND N-terminal Goodbye" evidence="1">
    <location>
        <begin position="40"/>
        <end position="163"/>
    </location>
</feature>
<proteinExistence type="predicted"/>
<dbReference type="AlphaFoldDB" id="A0A9P5N3Z2"/>
<dbReference type="OrthoDB" id="3228871at2759"/>
<keyword evidence="3" id="KW-1185">Reference proteome</keyword>
<dbReference type="InterPro" id="IPR031350">
    <property type="entry name" value="Goodbye_dom"/>
</dbReference>
<organism evidence="2 3">
    <name type="scientific">Russula ochroleuca</name>
    <dbReference type="NCBI Taxonomy" id="152965"/>
    <lineage>
        <taxon>Eukaryota</taxon>
        <taxon>Fungi</taxon>
        <taxon>Dikarya</taxon>
        <taxon>Basidiomycota</taxon>
        <taxon>Agaricomycotina</taxon>
        <taxon>Agaricomycetes</taxon>
        <taxon>Russulales</taxon>
        <taxon>Russulaceae</taxon>
        <taxon>Russula</taxon>
    </lineage>
</organism>
<accession>A0A9P5N3Z2</accession>
<name>A0A9P5N3Z2_9AGAM</name>
<protein>
    <recommendedName>
        <fullName evidence="1">Fungal STAND N-terminal Goodbye domain-containing protein</fullName>
    </recommendedName>
</protein>
<evidence type="ECO:0000313" key="2">
    <source>
        <dbReference type="EMBL" id="KAF8485999.1"/>
    </source>
</evidence>
<comment type="caution">
    <text evidence="2">The sequence shown here is derived from an EMBL/GenBank/DDBJ whole genome shotgun (WGS) entry which is preliminary data.</text>
</comment>
<reference evidence="2" key="2">
    <citation type="journal article" date="2020" name="Nat. Commun.">
        <title>Large-scale genome sequencing of mycorrhizal fungi provides insights into the early evolution of symbiotic traits.</title>
        <authorList>
            <person name="Miyauchi S."/>
            <person name="Kiss E."/>
            <person name="Kuo A."/>
            <person name="Drula E."/>
            <person name="Kohler A."/>
            <person name="Sanchez-Garcia M."/>
            <person name="Morin E."/>
            <person name="Andreopoulos B."/>
            <person name="Barry K.W."/>
            <person name="Bonito G."/>
            <person name="Buee M."/>
            <person name="Carver A."/>
            <person name="Chen C."/>
            <person name="Cichocki N."/>
            <person name="Clum A."/>
            <person name="Culley D."/>
            <person name="Crous P.W."/>
            <person name="Fauchery L."/>
            <person name="Girlanda M."/>
            <person name="Hayes R.D."/>
            <person name="Keri Z."/>
            <person name="LaButti K."/>
            <person name="Lipzen A."/>
            <person name="Lombard V."/>
            <person name="Magnuson J."/>
            <person name="Maillard F."/>
            <person name="Murat C."/>
            <person name="Nolan M."/>
            <person name="Ohm R.A."/>
            <person name="Pangilinan J."/>
            <person name="Pereira M.F."/>
            <person name="Perotto S."/>
            <person name="Peter M."/>
            <person name="Pfister S."/>
            <person name="Riley R."/>
            <person name="Sitrit Y."/>
            <person name="Stielow J.B."/>
            <person name="Szollosi G."/>
            <person name="Zifcakova L."/>
            <person name="Stursova M."/>
            <person name="Spatafora J.W."/>
            <person name="Tedersoo L."/>
            <person name="Vaario L.M."/>
            <person name="Yamada A."/>
            <person name="Yan M."/>
            <person name="Wang P."/>
            <person name="Xu J."/>
            <person name="Bruns T."/>
            <person name="Baldrian P."/>
            <person name="Vilgalys R."/>
            <person name="Dunand C."/>
            <person name="Henrissat B."/>
            <person name="Grigoriev I.V."/>
            <person name="Hibbett D."/>
            <person name="Nagy L.G."/>
            <person name="Martin F.M."/>
        </authorList>
    </citation>
    <scope>NUCLEOTIDE SEQUENCE</scope>
    <source>
        <strain evidence="2">Prilba</strain>
    </source>
</reference>
<dbReference type="Pfam" id="PF17109">
    <property type="entry name" value="Goodbye"/>
    <property type="match status" value="1"/>
</dbReference>
<reference evidence="2" key="1">
    <citation type="submission" date="2019-10" db="EMBL/GenBank/DDBJ databases">
        <authorList>
            <consortium name="DOE Joint Genome Institute"/>
            <person name="Kuo A."/>
            <person name="Miyauchi S."/>
            <person name="Kiss E."/>
            <person name="Drula E."/>
            <person name="Kohler A."/>
            <person name="Sanchez-Garcia M."/>
            <person name="Andreopoulos B."/>
            <person name="Barry K.W."/>
            <person name="Bonito G."/>
            <person name="Buee M."/>
            <person name="Carver A."/>
            <person name="Chen C."/>
            <person name="Cichocki N."/>
            <person name="Clum A."/>
            <person name="Culley D."/>
            <person name="Crous P.W."/>
            <person name="Fauchery L."/>
            <person name="Girlanda M."/>
            <person name="Hayes R."/>
            <person name="Keri Z."/>
            <person name="LaButti K."/>
            <person name="Lipzen A."/>
            <person name="Lombard V."/>
            <person name="Magnuson J."/>
            <person name="Maillard F."/>
            <person name="Morin E."/>
            <person name="Murat C."/>
            <person name="Nolan M."/>
            <person name="Ohm R."/>
            <person name="Pangilinan J."/>
            <person name="Pereira M."/>
            <person name="Perotto S."/>
            <person name="Peter M."/>
            <person name="Riley R."/>
            <person name="Sitrit Y."/>
            <person name="Stielow B."/>
            <person name="Szollosi G."/>
            <person name="Zifcakova L."/>
            <person name="Stursova M."/>
            <person name="Spatafora J.W."/>
            <person name="Tedersoo L."/>
            <person name="Vaario L.-M."/>
            <person name="Yamada A."/>
            <person name="Yan M."/>
            <person name="Wang P."/>
            <person name="Xu J."/>
            <person name="Bruns T."/>
            <person name="Baldrian P."/>
            <person name="Vilgalys R."/>
            <person name="Henrissat B."/>
            <person name="Grigoriev I.V."/>
            <person name="Hibbett D."/>
            <person name="Nagy L.G."/>
            <person name="Martin F.M."/>
        </authorList>
    </citation>
    <scope>NUCLEOTIDE SEQUENCE</scope>
    <source>
        <strain evidence="2">Prilba</strain>
    </source>
</reference>